<feature type="transmembrane region" description="Helical" evidence="11">
    <location>
        <begin position="791"/>
        <end position="819"/>
    </location>
</feature>
<evidence type="ECO:0000256" key="2">
    <source>
        <dbReference type="ARBA" id="ARBA00007779"/>
    </source>
</evidence>
<comment type="subcellular location">
    <subcellularLocation>
        <location evidence="1">Membrane</location>
        <topology evidence="1">Multi-pass membrane protein</topology>
    </subcellularLocation>
</comment>
<evidence type="ECO:0000256" key="3">
    <source>
        <dbReference type="ARBA" id="ARBA00022448"/>
    </source>
</evidence>
<accession>A0AAN8ZL11</accession>
<evidence type="ECO:0000256" key="9">
    <source>
        <dbReference type="ARBA" id="ARBA00023303"/>
    </source>
</evidence>
<evidence type="ECO:0000256" key="6">
    <source>
        <dbReference type="ARBA" id="ARBA00022989"/>
    </source>
</evidence>
<evidence type="ECO:0000256" key="10">
    <source>
        <dbReference type="SAM" id="MobiDB-lite"/>
    </source>
</evidence>
<keyword evidence="9" id="KW-0407">Ion channel</keyword>
<evidence type="ECO:0000256" key="8">
    <source>
        <dbReference type="ARBA" id="ARBA00023136"/>
    </source>
</evidence>
<dbReference type="Pfam" id="PF14703">
    <property type="entry name" value="PHM7_cyt"/>
    <property type="match status" value="2"/>
</dbReference>
<dbReference type="Pfam" id="PF02714">
    <property type="entry name" value="RSN1_7TM"/>
    <property type="match status" value="2"/>
</dbReference>
<evidence type="ECO:0000256" key="7">
    <source>
        <dbReference type="ARBA" id="ARBA00023065"/>
    </source>
</evidence>
<keyword evidence="8 11" id="KW-0472">Membrane</keyword>
<keyword evidence="5" id="KW-0106">Calcium</keyword>
<gene>
    <name evidence="15" type="ORF">RJ641_031518</name>
</gene>
<feature type="transmembrane region" description="Helical" evidence="11">
    <location>
        <begin position="839"/>
        <end position="858"/>
    </location>
</feature>
<feature type="transmembrane region" description="Helical" evidence="11">
    <location>
        <begin position="1038"/>
        <end position="1056"/>
    </location>
</feature>
<feature type="domain" description="CSC1/OSCA1-like 7TM region" evidence="12">
    <location>
        <begin position="745"/>
        <end position="987"/>
    </location>
</feature>
<evidence type="ECO:0000256" key="11">
    <source>
        <dbReference type="SAM" id="Phobius"/>
    </source>
</evidence>
<dbReference type="PANTHER" id="PTHR13018:SF117">
    <property type="entry name" value="CSC1-LIKE PROTEIN RXW8"/>
    <property type="match status" value="1"/>
</dbReference>
<reference evidence="15 16" key="1">
    <citation type="submission" date="2023-12" db="EMBL/GenBank/DDBJ databases">
        <title>A high-quality genome assembly for Dillenia turbinata (Dilleniales).</title>
        <authorList>
            <person name="Chanderbali A."/>
        </authorList>
    </citation>
    <scope>NUCLEOTIDE SEQUENCE [LARGE SCALE GENOMIC DNA]</scope>
    <source>
        <strain evidence="15">LSX21</strain>
        <tissue evidence="15">Leaf</tissue>
    </source>
</reference>
<dbReference type="InterPro" id="IPR045122">
    <property type="entry name" value="Csc1-like"/>
</dbReference>
<evidence type="ECO:0000256" key="5">
    <source>
        <dbReference type="ARBA" id="ARBA00022837"/>
    </source>
</evidence>
<organism evidence="15 16">
    <name type="scientific">Dillenia turbinata</name>
    <dbReference type="NCBI Taxonomy" id="194707"/>
    <lineage>
        <taxon>Eukaryota</taxon>
        <taxon>Viridiplantae</taxon>
        <taxon>Streptophyta</taxon>
        <taxon>Embryophyta</taxon>
        <taxon>Tracheophyta</taxon>
        <taxon>Spermatophyta</taxon>
        <taxon>Magnoliopsida</taxon>
        <taxon>eudicotyledons</taxon>
        <taxon>Gunneridae</taxon>
        <taxon>Pentapetalae</taxon>
        <taxon>Dilleniales</taxon>
        <taxon>Dilleniaceae</taxon>
        <taxon>Dillenia</taxon>
    </lineage>
</organism>
<keyword evidence="6 11" id="KW-1133">Transmembrane helix</keyword>
<keyword evidence="3" id="KW-0813">Transport</keyword>
<evidence type="ECO:0000259" key="14">
    <source>
        <dbReference type="Pfam" id="PF14703"/>
    </source>
</evidence>
<dbReference type="Pfam" id="PF13967">
    <property type="entry name" value="RSN1_TM"/>
    <property type="match status" value="2"/>
</dbReference>
<proteinExistence type="inferred from homology"/>
<dbReference type="GO" id="GO:0005227">
    <property type="term" value="F:calcium-activated cation channel activity"/>
    <property type="evidence" value="ECO:0007669"/>
    <property type="project" value="InterPro"/>
</dbReference>
<evidence type="ECO:0000259" key="12">
    <source>
        <dbReference type="Pfam" id="PF02714"/>
    </source>
</evidence>
<keyword evidence="4 11" id="KW-0812">Transmembrane</keyword>
<feature type="domain" description="CSC1/OSCA1-like N-terminal transmembrane" evidence="13">
    <location>
        <begin position="5"/>
        <end position="98"/>
    </location>
</feature>
<feature type="transmembrane region" description="Helical" evidence="11">
    <location>
        <begin position="1010"/>
        <end position="1032"/>
    </location>
</feature>
<keyword evidence="7" id="KW-0406">Ion transport</keyword>
<feature type="domain" description="CSC1/OSCA1-like 7TM region" evidence="12">
    <location>
        <begin position="993"/>
        <end position="1030"/>
    </location>
</feature>
<dbReference type="InterPro" id="IPR032880">
    <property type="entry name" value="CSC1/OSCA1-like_N"/>
</dbReference>
<feature type="transmembrane region" description="Helical" evidence="11">
    <location>
        <begin position="897"/>
        <end position="916"/>
    </location>
</feature>
<feature type="compositionally biased region" description="Basic and acidic residues" evidence="10">
    <location>
        <begin position="1173"/>
        <end position="1182"/>
    </location>
</feature>
<feature type="transmembrane region" description="Helical" evidence="11">
    <location>
        <begin position="138"/>
        <end position="159"/>
    </location>
</feature>
<sequence length="1182" mass="132955">MNLAALLTSAGINIGLCVLLLLLYSILRKQPSNVNVYFGRRLAQVQSKHGDSFSLDRLFPSPSWILKAWETSEAEILSVSGLDAVVFLRMLVFSYQILDCSERGMRFGNAIRRAIAIYVIISVELIATYLRLPGWVQLLMRIFSIAAVICILLVLPLNYHGQEMHHKQIPSESLEVFTIANVREGSKWYNFWFYTFLGLSLALFCTLSWAIPCDKLAQEFSGSYKKWVLGLFSNKLASDCSASKAEKALGTLSCIVFHNLLSLHSSLLSDFLLSFFLQEYRSISKMRLAHISQSAPSHFTVLVRSIPWSCEESYSNSVEKFFMEYHASSYLSHQLIYRHSKVQKLMDKPDCELAELFTVLIDWNHLECFQSQFTAGAEPLGDGKLNWLGVIEEADAKLFSQPLFEKGYGFQEAFQKRECEENPKQLWDFSRGWKHIRGSKPSLLFSSPLNSLSLQCVPNCIIFPPLPPLTRQQLSYVVTGNGRRGRREELVKDSDAEKVYNMVKSASAHQNCLPSVRRCGLCGGTSNSFKMLASEQETLKAKTDSSGLDLKTKIKEIEAKQAPSSMVKIGCNGQYRLQSADKNKEEDGCYEHRQEEDCQYKLSIGLYHCTFGKMTVLAVAPQLFPCSPLDYETPSSLLPVAGELQGIIFSLHSFEIKGQKGFLSSKAKECAGERNENCSFEVLLQLKPEECPAAFVFFKTRYAALVASEVMQSSNPMLWVTDLAPEPHDIYWSNLSIPYRQLWIRKIGTLLAAIVFMLLFLIPVTFVQGLTQLDHLQQRLPFLKGILRKQFMSQLVTGYLPSVILLIFLLTVPPTMMLFSAVEGPFSRSGRKKSACCKVLYFTIWNVFFVNVLSGQVIDQLNAISSPKYIPAQLAKAVTAQATFFTTYVLTSGWTSLSFEIMLLFPLLCNLFKRYILRSKDDFSSSTLSFPYHTEVPKVLVFGLLGFTCSIMAPLILPFLLVYFFLAYLVYRNQVEKVFDMGPEVSGPNGDGILNVYVSKYDSGGQYWPIAHNTTIFSLVLTQVIALGVFGIKRSPVASGFTIPLIILTLLFNEYCRQRFNPIFKKIAAEVLPEVLIQMDRQDEQSGGMEEIHQQLHSAYCQFTVSSHDIYAASNPDHVEDKDAIQDPENAIPGLPQLEGAQVLHSCSLDKEAPSELPENRQLEGAQVLHSSSLDKEAPSET</sequence>
<feature type="transmembrane region" description="Helical" evidence="11">
    <location>
        <begin position="750"/>
        <end position="771"/>
    </location>
</feature>
<feature type="region of interest" description="Disordered" evidence="10">
    <location>
        <begin position="1151"/>
        <end position="1182"/>
    </location>
</feature>
<feature type="compositionally biased region" description="Basic and acidic residues" evidence="10">
    <location>
        <begin position="1151"/>
        <end position="1162"/>
    </location>
</feature>
<protein>
    <submittedName>
        <fullName evidence="15">CSC1/OSCA1-like, 7TM region</fullName>
    </submittedName>
</protein>
<feature type="domain" description="CSC1/OSCA1-like cytosolic" evidence="14">
    <location>
        <begin position="689"/>
        <end position="734"/>
    </location>
</feature>
<comment type="similarity">
    <text evidence="2">Belongs to the CSC1 (TC 1.A.17) family.</text>
</comment>
<feature type="transmembrane region" description="Helical" evidence="11">
    <location>
        <begin position="255"/>
        <end position="277"/>
    </location>
</feature>
<dbReference type="GO" id="GO:0005886">
    <property type="term" value="C:plasma membrane"/>
    <property type="evidence" value="ECO:0007669"/>
    <property type="project" value="TreeGrafter"/>
</dbReference>
<evidence type="ECO:0000256" key="1">
    <source>
        <dbReference type="ARBA" id="ARBA00004141"/>
    </source>
</evidence>
<feature type="domain" description="CSC1/OSCA1-like N-terminal transmembrane" evidence="13">
    <location>
        <begin position="136"/>
        <end position="200"/>
    </location>
</feature>
<evidence type="ECO:0000259" key="13">
    <source>
        <dbReference type="Pfam" id="PF13967"/>
    </source>
</evidence>
<dbReference type="Proteomes" id="UP001370490">
    <property type="component" value="Unassembled WGS sequence"/>
</dbReference>
<dbReference type="InterPro" id="IPR027815">
    <property type="entry name" value="CSC1/OSCA1-like_cyt"/>
</dbReference>
<comment type="caution">
    <text evidence="15">The sequence shown here is derived from an EMBL/GenBank/DDBJ whole genome shotgun (WGS) entry which is preliminary data.</text>
</comment>
<dbReference type="EMBL" id="JBAMMX010000006">
    <property type="protein sequence ID" value="KAK6938010.1"/>
    <property type="molecule type" value="Genomic_DNA"/>
</dbReference>
<keyword evidence="16" id="KW-1185">Reference proteome</keyword>
<feature type="domain" description="CSC1/OSCA1-like cytosolic" evidence="14">
    <location>
        <begin position="298"/>
        <end position="348"/>
    </location>
</feature>
<name>A0AAN8ZL11_9MAGN</name>
<dbReference type="InterPro" id="IPR003864">
    <property type="entry name" value="CSC1/OSCA1-like_7TM"/>
</dbReference>
<feature type="transmembrane region" description="Helical" evidence="11">
    <location>
        <begin position="939"/>
        <end position="971"/>
    </location>
</feature>
<dbReference type="AlphaFoldDB" id="A0AAN8ZL11"/>
<evidence type="ECO:0000313" key="15">
    <source>
        <dbReference type="EMBL" id="KAK6938010.1"/>
    </source>
</evidence>
<evidence type="ECO:0000313" key="16">
    <source>
        <dbReference type="Proteomes" id="UP001370490"/>
    </source>
</evidence>
<feature type="transmembrane region" description="Helical" evidence="11">
    <location>
        <begin position="191"/>
        <end position="211"/>
    </location>
</feature>
<feature type="transmembrane region" description="Helical" evidence="11">
    <location>
        <begin position="6"/>
        <end position="27"/>
    </location>
</feature>
<evidence type="ECO:0000256" key="4">
    <source>
        <dbReference type="ARBA" id="ARBA00022692"/>
    </source>
</evidence>
<dbReference type="PANTHER" id="PTHR13018">
    <property type="entry name" value="PROBABLE MEMBRANE PROTEIN DUF221-RELATED"/>
    <property type="match status" value="1"/>
</dbReference>
<feature type="transmembrane region" description="Helical" evidence="11">
    <location>
        <begin position="115"/>
        <end position="132"/>
    </location>
</feature>